<keyword evidence="1" id="KW-0813">Transport</keyword>
<dbReference type="InterPro" id="IPR045546">
    <property type="entry name" value="Exportin-T_C"/>
</dbReference>
<evidence type="ECO:0000256" key="1">
    <source>
        <dbReference type="RuleBase" id="RU366037"/>
    </source>
</evidence>
<keyword evidence="1" id="KW-0820">tRNA-binding</keyword>
<reference evidence="3" key="1">
    <citation type="submission" date="2023-06" db="EMBL/GenBank/DDBJ databases">
        <authorList>
            <person name="Delattre M."/>
        </authorList>
    </citation>
    <scope>NUCLEOTIDE SEQUENCE</scope>
    <source>
        <strain evidence="3">AF72</strain>
    </source>
</reference>
<keyword evidence="1" id="KW-0694">RNA-binding</keyword>
<dbReference type="PANTHER" id="PTHR15952">
    <property type="entry name" value="EXPORTIN-T/LOS1"/>
    <property type="match status" value="1"/>
</dbReference>
<organism evidence="3 4">
    <name type="scientific">Mesorhabditis spiculigera</name>
    <dbReference type="NCBI Taxonomy" id="96644"/>
    <lineage>
        <taxon>Eukaryota</taxon>
        <taxon>Metazoa</taxon>
        <taxon>Ecdysozoa</taxon>
        <taxon>Nematoda</taxon>
        <taxon>Chromadorea</taxon>
        <taxon>Rhabditida</taxon>
        <taxon>Rhabditina</taxon>
        <taxon>Rhabditomorpha</taxon>
        <taxon>Rhabditoidea</taxon>
        <taxon>Rhabditidae</taxon>
        <taxon>Mesorhabditinae</taxon>
        <taxon>Mesorhabditis</taxon>
    </lineage>
</organism>
<comment type="similarity">
    <text evidence="1">Belongs to the exportin family.</text>
</comment>
<dbReference type="GO" id="GO:0000049">
    <property type="term" value="F:tRNA binding"/>
    <property type="evidence" value="ECO:0007669"/>
    <property type="project" value="UniProtKB-UniRule"/>
</dbReference>
<keyword evidence="1" id="KW-0539">Nucleus</keyword>
<proteinExistence type="inferred from homology"/>
<dbReference type="GO" id="GO:0031267">
    <property type="term" value="F:small GTPase binding"/>
    <property type="evidence" value="ECO:0007669"/>
    <property type="project" value="InterPro"/>
</dbReference>
<dbReference type="InterPro" id="IPR011989">
    <property type="entry name" value="ARM-like"/>
</dbReference>
<dbReference type="Pfam" id="PF19282">
    <property type="entry name" value="Exportin-T"/>
    <property type="match status" value="1"/>
</dbReference>
<comment type="caution">
    <text evidence="3">The sequence shown here is derived from an EMBL/GenBank/DDBJ whole genome shotgun (WGS) entry which is preliminary data.</text>
</comment>
<gene>
    <name evidence="3" type="ORF">MSPICULIGERA_LOCUS25275</name>
</gene>
<accession>A0AA36GDR8</accession>
<dbReference type="GO" id="GO:0005643">
    <property type="term" value="C:nuclear pore"/>
    <property type="evidence" value="ECO:0007669"/>
    <property type="project" value="TreeGrafter"/>
</dbReference>
<keyword evidence="1" id="KW-0963">Cytoplasm</keyword>
<sequence length="627" mass="69896">MLIEKEGGTVADALTALSLVRELVPIALQVLGHEEAEISELVIDFIRSYVLIVNASNEAETLEFLKRVVQVSLRRYTMPFELEPDGEGEDEIKFHEYRTQLRSLINPIGTRRPQLVVEPVEQMVAQVLSSGKTMNIRQVEATIQLVYSLADMIPANFPNTAKDKDVWLVRAAQLPLALLDAVPLDGRSKQVHIQYFENVCRYEKLVGTSPNKVRSRIAYLFVRFVKAQKQALSPHVSEMVPRIAPILAPGAVTPLSPEDQGFLFEVTATLIVFGNLEPQQKRQFFEELIGTVATRFQQGMLELQAARQQGIPEEITRCETSLTTVVSHASRLSKAFSKDVTMNSQSSADLFMNILTLFLDQLTPVNAFLLENIRQLTNRLVVCIELEMLRLLPRVLGKFSECSSELDQMHHLLILCHQVVTKYKKSILHTGSNLGTILSQAARFASDPEVQAKFRQDSVNKSALLMCQRSFAQFLYAVVVSETLQDLAPGEAGDMVLESARRLAFLSDTTVEKQAIMSLAKCAIQSITHNGGRWYQPMVRTILEIPTLPHLAPTDAGSQIVLHECASGLQSMREAAQPQFDQVVAGLLPGEIGTNLIGMLSTLKGRELDKALTEFYSRIRSQQQKTA</sequence>
<evidence type="ECO:0000259" key="2">
    <source>
        <dbReference type="Pfam" id="PF19282"/>
    </source>
</evidence>
<dbReference type="PANTHER" id="PTHR15952:SF11">
    <property type="entry name" value="EXPORTIN-T"/>
    <property type="match status" value="1"/>
</dbReference>
<feature type="non-terminal residue" evidence="3">
    <location>
        <position position="627"/>
    </location>
</feature>
<dbReference type="Proteomes" id="UP001177023">
    <property type="component" value="Unassembled WGS sequence"/>
</dbReference>
<dbReference type="Gene3D" id="1.25.10.10">
    <property type="entry name" value="Leucine-rich Repeat Variant"/>
    <property type="match status" value="1"/>
</dbReference>
<dbReference type="AlphaFoldDB" id="A0AA36GDR8"/>
<comment type="subcellular location">
    <subcellularLocation>
        <location evidence="1">Nucleus</location>
    </subcellularLocation>
    <subcellularLocation>
        <location evidence="1">Cytoplasm</location>
    </subcellularLocation>
    <text evidence="1">Shuttles between the nucleus and the cytoplasm.</text>
</comment>
<dbReference type="SUPFAM" id="SSF48371">
    <property type="entry name" value="ARM repeat"/>
    <property type="match status" value="1"/>
</dbReference>
<dbReference type="InterPro" id="IPR040017">
    <property type="entry name" value="XPOT"/>
</dbReference>
<keyword evidence="4" id="KW-1185">Reference proteome</keyword>
<dbReference type="EMBL" id="CATQJA010002710">
    <property type="protein sequence ID" value="CAJ0587300.1"/>
    <property type="molecule type" value="Genomic_DNA"/>
</dbReference>
<dbReference type="InterPro" id="IPR016024">
    <property type="entry name" value="ARM-type_fold"/>
</dbReference>
<dbReference type="GO" id="GO:0071528">
    <property type="term" value="P:tRNA re-export from nucleus"/>
    <property type="evidence" value="ECO:0007669"/>
    <property type="project" value="UniProtKB-UniRule"/>
</dbReference>
<comment type="function">
    <text evidence="1">tRNA nucleus export receptor which facilitates tRNA translocation across the nuclear pore complex.</text>
</comment>
<name>A0AA36GDR8_9BILA</name>
<dbReference type="GO" id="GO:0005737">
    <property type="term" value="C:cytoplasm"/>
    <property type="evidence" value="ECO:0007669"/>
    <property type="project" value="UniProtKB-SubCell"/>
</dbReference>
<evidence type="ECO:0000313" key="3">
    <source>
        <dbReference type="EMBL" id="CAJ0587300.1"/>
    </source>
</evidence>
<dbReference type="GO" id="GO:0016363">
    <property type="term" value="C:nuclear matrix"/>
    <property type="evidence" value="ECO:0007669"/>
    <property type="project" value="TreeGrafter"/>
</dbReference>
<evidence type="ECO:0000313" key="4">
    <source>
        <dbReference type="Proteomes" id="UP001177023"/>
    </source>
</evidence>
<protein>
    <recommendedName>
        <fullName evidence="1">Exportin-T</fullName>
    </recommendedName>
    <alternativeName>
        <fullName evidence="1">Exportin(tRNA)</fullName>
    </alternativeName>
    <alternativeName>
        <fullName evidence="1">tRNA exportin</fullName>
    </alternativeName>
</protein>
<feature type="domain" description="Exportin-T C-terminal" evidence="2">
    <location>
        <begin position="15"/>
        <end position="429"/>
    </location>
</feature>